<organism evidence="1">
    <name type="scientific">marine sediment metagenome</name>
    <dbReference type="NCBI Taxonomy" id="412755"/>
    <lineage>
        <taxon>unclassified sequences</taxon>
        <taxon>metagenomes</taxon>
        <taxon>ecological metagenomes</taxon>
    </lineage>
</organism>
<sequence length="225" mass="23360">MPYQIIQNKNLPSAAPAGGAALLELDGSTLRLKAAADDHLKIETMQDGKNVRINSRNVTQATGDHTAVSIKPNKSADGTGSVTGLEVSPRFAAGSGGGNLRAILADPVLKASTGDLTGQVVAFEANIDFGVDGTRTITGDVSAFSSFLAVPSTFTYSAHIAFLRVRDVNIKGWDYLLNIDSAGGVGAMVAVASDNMTVSPDATAESGYLRIVIADTAYQIPIYAE</sequence>
<accession>A0A0F9A0X8</accession>
<protein>
    <submittedName>
        <fullName evidence="1">Uncharacterized protein</fullName>
    </submittedName>
</protein>
<gene>
    <name evidence="1" type="ORF">LCGC14_2628550</name>
</gene>
<comment type="caution">
    <text evidence="1">The sequence shown here is derived from an EMBL/GenBank/DDBJ whole genome shotgun (WGS) entry which is preliminary data.</text>
</comment>
<reference evidence="1" key="1">
    <citation type="journal article" date="2015" name="Nature">
        <title>Complex archaea that bridge the gap between prokaryotes and eukaryotes.</title>
        <authorList>
            <person name="Spang A."/>
            <person name="Saw J.H."/>
            <person name="Jorgensen S.L."/>
            <person name="Zaremba-Niedzwiedzka K."/>
            <person name="Martijn J."/>
            <person name="Lind A.E."/>
            <person name="van Eijk R."/>
            <person name="Schleper C."/>
            <person name="Guy L."/>
            <person name="Ettema T.J."/>
        </authorList>
    </citation>
    <scope>NUCLEOTIDE SEQUENCE</scope>
</reference>
<dbReference type="AlphaFoldDB" id="A0A0F9A0X8"/>
<proteinExistence type="predicted"/>
<name>A0A0F9A0X8_9ZZZZ</name>
<evidence type="ECO:0000313" key="1">
    <source>
        <dbReference type="EMBL" id="KKL00823.1"/>
    </source>
</evidence>
<dbReference type="EMBL" id="LAZR01045026">
    <property type="protein sequence ID" value="KKL00823.1"/>
    <property type="molecule type" value="Genomic_DNA"/>
</dbReference>